<dbReference type="PROSITE" id="PS51898">
    <property type="entry name" value="TYR_RECOMBINASE"/>
    <property type="match status" value="1"/>
</dbReference>
<dbReference type="Pfam" id="PF00589">
    <property type="entry name" value="Phage_integrase"/>
    <property type="match status" value="1"/>
</dbReference>
<feature type="domain" description="Tyr recombinase" evidence="6">
    <location>
        <begin position="102"/>
        <end position="272"/>
    </location>
</feature>
<name>A0A5D4RZG3_9BACI</name>
<dbReference type="PROSITE" id="PS51900">
    <property type="entry name" value="CB"/>
    <property type="match status" value="1"/>
</dbReference>
<dbReference type="RefSeq" id="WP_148951124.1">
    <property type="nucleotide sequence ID" value="NZ_JAZICA010000015.1"/>
</dbReference>
<dbReference type="InterPro" id="IPR002104">
    <property type="entry name" value="Integrase_catalytic"/>
</dbReference>
<evidence type="ECO:0000313" key="9">
    <source>
        <dbReference type="Proteomes" id="UP000323732"/>
    </source>
</evidence>
<dbReference type="EMBL" id="VTES01000015">
    <property type="protein sequence ID" value="TYS55761.1"/>
    <property type="molecule type" value="Genomic_DNA"/>
</dbReference>
<dbReference type="Gene3D" id="1.10.150.130">
    <property type="match status" value="1"/>
</dbReference>
<dbReference type="InterPro" id="IPR013762">
    <property type="entry name" value="Integrase-like_cat_sf"/>
</dbReference>
<dbReference type="GO" id="GO:0003677">
    <property type="term" value="F:DNA binding"/>
    <property type="evidence" value="ECO:0007669"/>
    <property type="project" value="UniProtKB-UniRule"/>
</dbReference>
<dbReference type="PANTHER" id="PTHR30349">
    <property type="entry name" value="PHAGE INTEGRASE-RELATED"/>
    <property type="match status" value="1"/>
</dbReference>
<dbReference type="PANTHER" id="PTHR30349:SF41">
    <property type="entry name" value="INTEGRASE_RECOMBINASE PROTEIN MJ0367-RELATED"/>
    <property type="match status" value="1"/>
</dbReference>
<dbReference type="InterPro" id="IPR050090">
    <property type="entry name" value="Tyrosine_recombinase_XerCD"/>
</dbReference>
<keyword evidence="3 5" id="KW-0238">DNA-binding</keyword>
<dbReference type="AlphaFoldDB" id="A0A5D4RZG3"/>
<dbReference type="Pfam" id="PF02899">
    <property type="entry name" value="Phage_int_SAM_1"/>
    <property type="match status" value="1"/>
</dbReference>
<dbReference type="InterPro" id="IPR004107">
    <property type="entry name" value="Integrase_SAM-like_N"/>
</dbReference>
<evidence type="ECO:0000256" key="5">
    <source>
        <dbReference type="PROSITE-ProRule" id="PRU01248"/>
    </source>
</evidence>
<dbReference type="InterPro" id="IPR044068">
    <property type="entry name" value="CB"/>
</dbReference>
<dbReference type="InterPro" id="IPR010998">
    <property type="entry name" value="Integrase_recombinase_N"/>
</dbReference>
<evidence type="ECO:0000259" key="7">
    <source>
        <dbReference type="PROSITE" id="PS51900"/>
    </source>
</evidence>
<keyword evidence="2" id="KW-0229">DNA integration</keyword>
<evidence type="ECO:0000256" key="1">
    <source>
        <dbReference type="ARBA" id="ARBA00008857"/>
    </source>
</evidence>
<dbReference type="SUPFAM" id="SSF56349">
    <property type="entry name" value="DNA breaking-rejoining enzymes"/>
    <property type="match status" value="1"/>
</dbReference>
<keyword evidence="4" id="KW-0233">DNA recombination</keyword>
<reference evidence="8 9" key="1">
    <citation type="submission" date="2019-08" db="EMBL/GenBank/DDBJ databases">
        <title>Bacillus genomes from the desert of Cuatro Cienegas, Coahuila.</title>
        <authorList>
            <person name="Olmedo-Alvarez G."/>
        </authorList>
    </citation>
    <scope>NUCLEOTIDE SEQUENCE [LARGE SCALE GENOMIC DNA]</scope>
    <source>
        <strain evidence="8 9">CH37_1T</strain>
    </source>
</reference>
<evidence type="ECO:0000256" key="2">
    <source>
        <dbReference type="ARBA" id="ARBA00022908"/>
    </source>
</evidence>
<evidence type="ECO:0000259" key="6">
    <source>
        <dbReference type="PROSITE" id="PS51898"/>
    </source>
</evidence>
<organism evidence="8 9">
    <name type="scientific">Bacillus infantis</name>
    <dbReference type="NCBI Taxonomy" id="324767"/>
    <lineage>
        <taxon>Bacteria</taxon>
        <taxon>Bacillati</taxon>
        <taxon>Bacillota</taxon>
        <taxon>Bacilli</taxon>
        <taxon>Bacillales</taxon>
        <taxon>Bacillaceae</taxon>
        <taxon>Bacillus</taxon>
    </lineage>
</organism>
<dbReference type="InterPro" id="IPR011010">
    <property type="entry name" value="DNA_brk_join_enz"/>
</dbReference>
<dbReference type="Gene3D" id="1.10.443.10">
    <property type="entry name" value="Intergrase catalytic core"/>
    <property type="match status" value="1"/>
</dbReference>
<sequence>MDPLVYFIEKGLREKGKSPKTIRAYQYALFNFEKWLQAVETDLENFGRSDVQQYIDELADNKKSAATINSYFAAIRSFARFYERPETVSDIRIVKTPNLMKEAPVALEKNERQRIKREIDRTGHKRDIAIILTLLYTGIRVSELVNLDIDDVEASERKGSLTVRHGKGNKPRKLPLHPEVRRALRQYIDERTDEDPALFLSTHKKRISVRSVQHLCNKYGVNPHKFRHTLVTNLVDQGQDDETIRTITGHEHVNMIARYRSVREEDKEAAISSLYMD</sequence>
<dbReference type="Proteomes" id="UP000323732">
    <property type="component" value="Unassembled WGS sequence"/>
</dbReference>
<dbReference type="GO" id="GO:0015074">
    <property type="term" value="P:DNA integration"/>
    <property type="evidence" value="ECO:0007669"/>
    <property type="project" value="UniProtKB-KW"/>
</dbReference>
<comment type="similarity">
    <text evidence="1">Belongs to the 'phage' integrase family.</text>
</comment>
<gene>
    <name evidence="8" type="ORF">FZD47_25370</name>
</gene>
<comment type="caution">
    <text evidence="8">The sequence shown here is derived from an EMBL/GenBank/DDBJ whole genome shotgun (WGS) entry which is preliminary data.</text>
</comment>
<evidence type="ECO:0000256" key="3">
    <source>
        <dbReference type="ARBA" id="ARBA00023125"/>
    </source>
</evidence>
<accession>A0A5D4RZG3</accession>
<evidence type="ECO:0000256" key="4">
    <source>
        <dbReference type="ARBA" id="ARBA00023172"/>
    </source>
</evidence>
<proteinExistence type="inferred from homology"/>
<dbReference type="CDD" id="cd00397">
    <property type="entry name" value="DNA_BRE_C"/>
    <property type="match status" value="1"/>
</dbReference>
<protein>
    <submittedName>
        <fullName evidence="8">Tyrosine-type recombinase/integrase</fullName>
    </submittedName>
</protein>
<evidence type="ECO:0000313" key="8">
    <source>
        <dbReference type="EMBL" id="TYS55761.1"/>
    </source>
</evidence>
<feature type="domain" description="Core-binding (CB)" evidence="7">
    <location>
        <begin position="1"/>
        <end position="83"/>
    </location>
</feature>
<dbReference type="GO" id="GO:0006310">
    <property type="term" value="P:DNA recombination"/>
    <property type="evidence" value="ECO:0007669"/>
    <property type="project" value="UniProtKB-KW"/>
</dbReference>